<accession>A0A2H9VR99</accession>
<keyword evidence="3" id="KW-1185">Reference proteome</keyword>
<dbReference type="Gene3D" id="2.60.120.10">
    <property type="entry name" value="Jelly Rolls"/>
    <property type="match status" value="1"/>
</dbReference>
<feature type="domain" description="Cyclic nucleotide-binding" evidence="1">
    <location>
        <begin position="43"/>
        <end position="146"/>
    </location>
</feature>
<dbReference type="InterPro" id="IPR000595">
    <property type="entry name" value="cNMP-bd_dom"/>
</dbReference>
<dbReference type="Pfam" id="PF00027">
    <property type="entry name" value="cNMP_binding"/>
    <property type="match status" value="1"/>
</dbReference>
<organism evidence="2 3">
    <name type="scientific">Mucilaginibacter auburnensis</name>
    <dbReference type="NCBI Taxonomy" id="1457233"/>
    <lineage>
        <taxon>Bacteria</taxon>
        <taxon>Pseudomonadati</taxon>
        <taxon>Bacteroidota</taxon>
        <taxon>Sphingobacteriia</taxon>
        <taxon>Sphingobacteriales</taxon>
        <taxon>Sphingobacteriaceae</taxon>
        <taxon>Mucilaginibacter</taxon>
    </lineage>
</organism>
<dbReference type="InterPro" id="IPR014710">
    <property type="entry name" value="RmlC-like_jellyroll"/>
</dbReference>
<dbReference type="PROSITE" id="PS50042">
    <property type="entry name" value="CNMP_BINDING_3"/>
    <property type="match status" value="1"/>
</dbReference>
<reference evidence="2 3" key="1">
    <citation type="submission" date="2017-11" db="EMBL/GenBank/DDBJ databases">
        <title>Genomic Encyclopedia of Archaeal and Bacterial Type Strains, Phase II (KMG-II): From Individual Species to Whole Genera.</title>
        <authorList>
            <person name="Goeker M."/>
        </authorList>
    </citation>
    <scope>NUCLEOTIDE SEQUENCE [LARGE SCALE GENOMIC DNA]</scope>
    <source>
        <strain evidence="2 3">DSM 28175</strain>
    </source>
</reference>
<dbReference type="Proteomes" id="UP000242687">
    <property type="component" value="Unassembled WGS sequence"/>
</dbReference>
<dbReference type="InterPro" id="IPR018490">
    <property type="entry name" value="cNMP-bd_dom_sf"/>
</dbReference>
<evidence type="ECO:0000259" key="1">
    <source>
        <dbReference type="PROSITE" id="PS50042"/>
    </source>
</evidence>
<comment type="caution">
    <text evidence="2">The sequence shown here is derived from an EMBL/GenBank/DDBJ whole genome shotgun (WGS) entry which is preliminary data.</text>
</comment>
<evidence type="ECO:0000313" key="2">
    <source>
        <dbReference type="EMBL" id="PJJ83333.1"/>
    </source>
</evidence>
<dbReference type="SUPFAM" id="SSF51206">
    <property type="entry name" value="cAMP-binding domain-like"/>
    <property type="match status" value="1"/>
</dbReference>
<evidence type="ECO:0000313" key="3">
    <source>
        <dbReference type="Proteomes" id="UP000242687"/>
    </source>
</evidence>
<gene>
    <name evidence="2" type="ORF">CLV57_0313</name>
</gene>
<dbReference type="AlphaFoldDB" id="A0A2H9VR99"/>
<dbReference type="CDD" id="cd00038">
    <property type="entry name" value="CAP_ED"/>
    <property type="match status" value="1"/>
</dbReference>
<protein>
    <submittedName>
        <fullName evidence="2">CRP-like cAMP-binding protein</fullName>
    </submittedName>
</protein>
<sequence>MLAHALCHKKEAFKRPLKSSKTISLIRIKSIAVIEVFKTYLKTKSQLSESDIDTIVAAGHIKKVRKRQYLLQEGDVWKYNCFVLKGCLRTYSVDEKGNEHIIHFALENWWAGDRASYESGGTSLYNIDALEDSEVFLIAKPVFEKLCKEIPALNDFVNALLHRSFIAVQNRIHTNISSSAEEKYKRFVEQYPQMLTRIPQGMIASYLGITKETLSRIRNQTSKDR</sequence>
<name>A0A2H9VR99_9SPHI</name>
<dbReference type="EMBL" id="PGFJ01000001">
    <property type="protein sequence ID" value="PJJ83333.1"/>
    <property type="molecule type" value="Genomic_DNA"/>
</dbReference>
<proteinExistence type="predicted"/>